<dbReference type="STRING" id="35570.A0A1I8NWD3"/>
<evidence type="ECO:0000256" key="1">
    <source>
        <dbReference type="ARBA" id="ARBA00022737"/>
    </source>
</evidence>
<dbReference type="InterPro" id="IPR033490">
    <property type="entry name" value="LRP130"/>
</dbReference>
<reference evidence="3" key="1">
    <citation type="submission" date="2020-05" db="UniProtKB">
        <authorList>
            <consortium name="EnsemblMetazoa"/>
        </authorList>
    </citation>
    <scope>IDENTIFICATION</scope>
    <source>
        <strain evidence="3">USDA</strain>
    </source>
</reference>
<gene>
    <name evidence="3" type="primary">106084145</name>
</gene>
<dbReference type="Pfam" id="PF23276">
    <property type="entry name" value="TPR_24"/>
    <property type="match status" value="1"/>
</dbReference>
<dbReference type="PANTHER" id="PTHR46669:SF2">
    <property type="entry name" value="EG:BACN32G11.3 PROTEIN"/>
    <property type="match status" value="1"/>
</dbReference>
<sequence>MFIRPIQRLRIFQRLPWLTQGMLVSNGAFTQSYATSAACIKSLQSCHQYSTQRSTKEKVCLSAEVENQSKPKHSWETVMGRLDSFYQWNGFIGIEQLQPVLELMKANTSGQQPITSEQGLFMLNVCGLEMPSLTAEERITHFQTVWQYLQNAGMITKDHYHIMLNVLRYNRHPLNEYKTFVQEYEKLRGSSKDIYSELLAVAGATGNVKQSTEILAEMRNLQLALSERDFNSLLRAYARDNDMRGFQTVLDSMHATGLPLSLNTQSTLFEVYMEKGDKTKALNLLQDHKGQFETHHVVNMLRSVNDSTVASPDVVVDLVKELKSDYVLGSEVPVALRRACIGFLYNKKIDHVMALIDSLPKPKFQENQDIDSYGVFLLHALFRANCDLMKIIEISKRLEETEKNTRALHIAAEIALRRSPPMALPVFEELVRRGQPLRTHYFWPLMMYNFRRHSESGIVRTLKLMQEFKVECDHATISQYVLPKLSITLTNPQIALKQMDEAGIKTSLILTPIVSHMLTQSKWFDVVPLIEAYPTKLQVANLIAPLCNVAVHVRATKRYHHFAKLLNILANKNIDRQQDVIGRFLIDLFSSQEKVRSDLHCVQRLLAEMHKFGVKLSPGAVTTVQPLLNQGIQNTNETSAKSMQAVSQTLKEMTKRSLSLHTGSEDDSMISTFIKHPRDMSLDELECHLVELEGKQMNTRGVLRRLLQVCVRDNRLERAQEIKNKCDILQVQNSPGMLASILEMYIKLKDLPNAQIYLKKIEQTYPGFQIDEHKFVDYASLLVSSGQLDKAKEILEERSMKHRIIGGDYVLRNVWNLLTNVAQYAATLKDLPADRNLTREMYAFMQKLGYCRTHNTILGPIIRERLLRHDLQSAIKEFKQLAQQYRHTPLQFELLSLIVRLCNDNEDLKSQYKCNPEEAQQLLSEITEIITKVHGTINMNSGLLLAFAESGTDNQMRRLLINPEFRINEELLLRNCEHLGQEGAVQTLLRLARGARGLNRVIDEQNIYNMLLNNFIKTNDYQAALNLYERLEADDDLKISQDFLRSIVSLLKTNNIEIPSNIALRARIV</sequence>
<feature type="domain" description="Pentatricopeptide repeat-containing protein-mitochondrial" evidence="2">
    <location>
        <begin position="197"/>
        <end position="287"/>
    </location>
</feature>
<dbReference type="InterPro" id="IPR057027">
    <property type="entry name" value="TPR_mt"/>
</dbReference>
<proteinExistence type="predicted"/>
<dbReference type="Proteomes" id="UP000095300">
    <property type="component" value="Unassembled WGS sequence"/>
</dbReference>
<evidence type="ECO:0000259" key="2">
    <source>
        <dbReference type="Pfam" id="PF23276"/>
    </source>
</evidence>
<dbReference type="Gene3D" id="1.25.40.10">
    <property type="entry name" value="Tetratricopeptide repeat domain"/>
    <property type="match status" value="2"/>
</dbReference>
<dbReference type="PANTHER" id="PTHR46669">
    <property type="entry name" value="LEUCINE-RICH PPR MOTIF-CONTAINING PROTEIN, MITOCHONDRIAL"/>
    <property type="match status" value="1"/>
</dbReference>
<name>A0A1I8NWD3_STOCA</name>
<organism evidence="3 4">
    <name type="scientific">Stomoxys calcitrans</name>
    <name type="common">Stable fly</name>
    <name type="synonym">Conops calcitrans</name>
    <dbReference type="NCBI Taxonomy" id="35570"/>
    <lineage>
        <taxon>Eukaryota</taxon>
        <taxon>Metazoa</taxon>
        <taxon>Ecdysozoa</taxon>
        <taxon>Arthropoda</taxon>
        <taxon>Hexapoda</taxon>
        <taxon>Insecta</taxon>
        <taxon>Pterygota</taxon>
        <taxon>Neoptera</taxon>
        <taxon>Endopterygota</taxon>
        <taxon>Diptera</taxon>
        <taxon>Brachycera</taxon>
        <taxon>Muscomorpha</taxon>
        <taxon>Muscoidea</taxon>
        <taxon>Muscidae</taxon>
        <taxon>Stomoxys</taxon>
    </lineage>
</organism>
<dbReference type="GO" id="GO:0070129">
    <property type="term" value="P:regulation of mitochondrial translation"/>
    <property type="evidence" value="ECO:0007669"/>
    <property type="project" value="TreeGrafter"/>
</dbReference>
<dbReference type="KEGG" id="scac:106084145"/>
<dbReference type="GO" id="GO:0005739">
    <property type="term" value="C:mitochondrion"/>
    <property type="evidence" value="ECO:0007669"/>
    <property type="project" value="TreeGrafter"/>
</dbReference>
<dbReference type="EnsemblMetazoa" id="SCAU002580-RA">
    <property type="protein sequence ID" value="SCAU002580-PA"/>
    <property type="gene ID" value="SCAU002580"/>
</dbReference>
<dbReference type="GO" id="GO:0003730">
    <property type="term" value="F:mRNA 3'-UTR binding"/>
    <property type="evidence" value="ECO:0007669"/>
    <property type="project" value="TreeGrafter"/>
</dbReference>
<evidence type="ECO:0000313" key="4">
    <source>
        <dbReference type="Proteomes" id="UP000095300"/>
    </source>
</evidence>
<dbReference type="AlphaFoldDB" id="A0A1I8NWD3"/>
<keyword evidence="1" id="KW-0677">Repeat</keyword>
<dbReference type="OrthoDB" id="767661at2759"/>
<protein>
    <recommendedName>
        <fullName evidence="2">Pentatricopeptide repeat-containing protein-mitochondrial domain-containing protein</fullName>
    </recommendedName>
</protein>
<dbReference type="GO" id="GO:0005634">
    <property type="term" value="C:nucleus"/>
    <property type="evidence" value="ECO:0007669"/>
    <property type="project" value="TreeGrafter"/>
</dbReference>
<accession>A0A1I8NWD3</accession>
<evidence type="ECO:0000313" key="3">
    <source>
        <dbReference type="EnsemblMetazoa" id="SCAU002580-PA"/>
    </source>
</evidence>
<keyword evidence="4" id="KW-1185">Reference proteome</keyword>
<dbReference type="VEuPathDB" id="VectorBase:SCAU002580"/>
<dbReference type="InterPro" id="IPR011990">
    <property type="entry name" value="TPR-like_helical_dom_sf"/>
</dbReference>